<reference evidence="1" key="1">
    <citation type="submission" date="2019-11" db="UniProtKB">
        <authorList>
            <consortium name="WormBaseParasite"/>
        </authorList>
    </citation>
    <scope>IDENTIFICATION</scope>
</reference>
<accession>A0A5K3EWE8</accession>
<protein>
    <submittedName>
        <fullName evidence="1">DUF3825 domain-containing protein</fullName>
    </submittedName>
</protein>
<organism evidence="1">
    <name type="scientific">Mesocestoides corti</name>
    <name type="common">Flatworm</name>
    <dbReference type="NCBI Taxonomy" id="53468"/>
    <lineage>
        <taxon>Eukaryota</taxon>
        <taxon>Metazoa</taxon>
        <taxon>Spiralia</taxon>
        <taxon>Lophotrochozoa</taxon>
        <taxon>Platyhelminthes</taxon>
        <taxon>Cestoda</taxon>
        <taxon>Eucestoda</taxon>
        <taxon>Cyclophyllidea</taxon>
        <taxon>Mesocestoididae</taxon>
        <taxon>Mesocestoides</taxon>
    </lineage>
</organism>
<dbReference type="WBParaSite" id="MCU_003633-RB">
    <property type="protein sequence ID" value="MCU_003633-RB"/>
    <property type="gene ID" value="MCU_003633"/>
</dbReference>
<name>A0A5K3EWE8_MESCO</name>
<dbReference type="AlphaFoldDB" id="A0A5K3EWE8"/>
<sequence length="98" mass="11726">MDVMDLLPLLEPEVELEESHRYAIHDQLRMNLDVLGWFKVDISEYEKKLEEFPELSKFGKPIFPKDFQHPKLLKNEVTKVYLPQKYLNFVPEGMKTFL</sequence>
<proteinExistence type="predicted"/>
<evidence type="ECO:0000313" key="1">
    <source>
        <dbReference type="WBParaSite" id="MCU_003633-RB"/>
    </source>
</evidence>